<gene>
    <name evidence="1" type="primary">28953742</name>
</gene>
<name>A0A0D2Y7Y9_FUSOF</name>
<dbReference type="Proteomes" id="UP000002489">
    <property type="component" value="Unassembled WGS sequence"/>
</dbReference>
<evidence type="ECO:0000313" key="2">
    <source>
        <dbReference type="Proteomes" id="UP000002489"/>
    </source>
</evidence>
<dbReference type="VEuPathDB" id="FungiDB:FOXG_12405"/>
<sequence>MIIPCRNGVFFFFCALALRFPCVGHKPATSQPMRTEMAKRWQAKDAMVLPLMLVTWVELENCANVSSFCSWYIRAYADISRLWTRILMIAKIRIPSVILWVMSIKKIGLIGYHRLLKVQGSQLRVYIQATVRIASMDADAEQNELIGVPWVIATRLNQSHKRLPTIA</sequence>
<reference evidence="2" key="1">
    <citation type="journal article" date="2012" name="Mol. Plant Microbe Interact.">
        <title>A highly conserved effector in Fusarium oxysporum is required for full virulence on Arabidopsis.</title>
        <authorList>
            <person name="Thatcher L.F."/>
            <person name="Gardiner D.M."/>
            <person name="Kazan K."/>
            <person name="Manners J."/>
        </authorList>
    </citation>
    <scope>NUCLEOTIDE SEQUENCE [LARGE SCALE GENOMIC DNA]</scope>
    <source>
        <strain evidence="2">Fo5176</strain>
    </source>
</reference>
<evidence type="ECO:0000313" key="1">
    <source>
        <dbReference type="EnsemblFungi" id="FOXG_12405P0"/>
    </source>
</evidence>
<accession>A0A0D2Y7Y9</accession>
<proteinExistence type="predicted"/>
<organism evidence="1 2">
    <name type="scientific">Fusarium oxysporum (strain Fo5176)</name>
    <name type="common">Fusarium vascular wilt</name>
    <dbReference type="NCBI Taxonomy" id="660025"/>
    <lineage>
        <taxon>Eukaryota</taxon>
        <taxon>Fungi</taxon>
        <taxon>Dikarya</taxon>
        <taxon>Ascomycota</taxon>
        <taxon>Pezizomycotina</taxon>
        <taxon>Sordariomycetes</taxon>
        <taxon>Hypocreomycetidae</taxon>
        <taxon>Hypocreales</taxon>
        <taxon>Nectriaceae</taxon>
        <taxon>Fusarium</taxon>
        <taxon>Fusarium oxysporum species complex</taxon>
    </lineage>
</organism>
<dbReference type="AlphaFoldDB" id="A0A0D2Y7Y9"/>
<dbReference type="EnsemblFungi" id="FOXG_12405T0">
    <property type="protein sequence ID" value="FOXG_12405P0"/>
    <property type="gene ID" value="FOXG_12405"/>
</dbReference>
<reference evidence="1" key="2">
    <citation type="submission" date="2025-08" db="UniProtKB">
        <authorList>
            <consortium name="EnsemblFungi"/>
        </authorList>
    </citation>
    <scope>IDENTIFICATION</scope>
    <source>
        <strain evidence="1">4287 / CBS 123668 / FGSC 9935 / NRRL 34936</strain>
    </source>
</reference>
<protein>
    <submittedName>
        <fullName evidence="1">Uncharacterized protein</fullName>
    </submittedName>
</protein>